<keyword evidence="3" id="KW-0812">Transmembrane</keyword>
<dbReference type="EMBL" id="CP071793">
    <property type="protein sequence ID" value="QTD52222.1"/>
    <property type="molecule type" value="Genomic_DNA"/>
</dbReference>
<evidence type="ECO:0000256" key="2">
    <source>
        <dbReference type="SAM" id="MobiDB-lite"/>
    </source>
</evidence>
<gene>
    <name evidence="4" type="ORF">J3U87_07090</name>
</gene>
<dbReference type="RefSeq" id="WP_237382331.1">
    <property type="nucleotide sequence ID" value="NZ_CP071793.1"/>
</dbReference>
<dbReference type="KEGG" id="scor:J3U87_07090"/>
<keyword evidence="5" id="KW-1185">Reference proteome</keyword>
<dbReference type="Proteomes" id="UP000663929">
    <property type="component" value="Chromosome"/>
</dbReference>
<proteinExistence type="predicted"/>
<evidence type="ECO:0000256" key="1">
    <source>
        <dbReference type="SAM" id="Coils"/>
    </source>
</evidence>
<evidence type="ECO:0000313" key="5">
    <source>
        <dbReference type="Proteomes" id="UP000663929"/>
    </source>
</evidence>
<sequence length="184" mass="21204">MGWQSVLIGGIAVLLQIGLLLVLWRWLRGQLQTRDEMVYRLQQKLDQYERELAQLEKRPLPPLNAEQWREFQQWRDGARSNLERLAQDQEKLTEEQRLLRAKLEAQFTSRPAPPPRDEVSPDEAKPSEAGDQVLSSYQSPLVKEVVRMLAEGEAPVAIARKKGMQVGEVELIRALHKFSPRTES</sequence>
<feature type="region of interest" description="Disordered" evidence="2">
    <location>
        <begin position="104"/>
        <end position="136"/>
    </location>
</feature>
<reference evidence="4" key="1">
    <citation type="submission" date="2021-03" db="EMBL/GenBank/DDBJ databases">
        <title>Acanthopleuribacteraceae sp. M133.</title>
        <authorList>
            <person name="Wang G."/>
        </authorList>
    </citation>
    <scope>NUCLEOTIDE SEQUENCE</scope>
    <source>
        <strain evidence="4">M133</strain>
    </source>
</reference>
<accession>A0A8A4TT44</accession>
<dbReference type="AlphaFoldDB" id="A0A8A4TT44"/>
<keyword evidence="3" id="KW-1133">Transmembrane helix</keyword>
<evidence type="ECO:0000256" key="3">
    <source>
        <dbReference type="SAM" id="Phobius"/>
    </source>
</evidence>
<organism evidence="4 5">
    <name type="scientific">Sulfidibacter corallicola</name>
    <dbReference type="NCBI Taxonomy" id="2818388"/>
    <lineage>
        <taxon>Bacteria</taxon>
        <taxon>Pseudomonadati</taxon>
        <taxon>Acidobacteriota</taxon>
        <taxon>Holophagae</taxon>
        <taxon>Acanthopleuribacterales</taxon>
        <taxon>Acanthopleuribacteraceae</taxon>
        <taxon>Sulfidibacter</taxon>
    </lineage>
</organism>
<keyword evidence="3" id="KW-0472">Membrane</keyword>
<feature type="coiled-coil region" evidence="1">
    <location>
        <begin position="31"/>
        <end position="102"/>
    </location>
</feature>
<keyword evidence="1" id="KW-0175">Coiled coil</keyword>
<feature type="compositionally biased region" description="Basic and acidic residues" evidence="2">
    <location>
        <begin position="115"/>
        <end position="128"/>
    </location>
</feature>
<feature type="transmembrane region" description="Helical" evidence="3">
    <location>
        <begin position="6"/>
        <end position="27"/>
    </location>
</feature>
<protein>
    <submittedName>
        <fullName evidence="4">Uncharacterized protein</fullName>
    </submittedName>
</protein>
<evidence type="ECO:0000313" key="4">
    <source>
        <dbReference type="EMBL" id="QTD52222.1"/>
    </source>
</evidence>
<name>A0A8A4TT44_SULCO</name>